<organism evidence="2 3">
    <name type="scientific">Candidatus Accumulibacter cognatus</name>
    <dbReference type="NCBI Taxonomy" id="2954383"/>
    <lineage>
        <taxon>Bacteria</taxon>
        <taxon>Pseudomonadati</taxon>
        <taxon>Pseudomonadota</taxon>
        <taxon>Betaproteobacteria</taxon>
        <taxon>Candidatus Accumulibacter</taxon>
    </lineage>
</organism>
<dbReference type="Gene3D" id="3.40.50.300">
    <property type="entry name" value="P-loop containing nucleotide triphosphate hydrolases"/>
    <property type="match status" value="2"/>
</dbReference>
<evidence type="ECO:0000313" key="2">
    <source>
        <dbReference type="EMBL" id="QLH49280.1"/>
    </source>
</evidence>
<evidence type="ECO:0000259" key="1">
    <source>
        <dbReference type="Pfam" id="PF13304"/>
    </source>
</evidence>
<dbReference type="Pfam" id="PF13304">
    <property type="entry name" value="AAA_21"/>
    <property type="match status" value="1"/>
</dbReference>
<evidence type="ECO:0000313" key="3">
    <source>
        <dbReference type="Proteomes" id="UP000509684"/>
    </source>
</evidence>
<dbReference type="PANTHER" id="PTHR43581:SF4">
    <property type="entry name" value="ATP_GTP PHOSPHATASE"/>
    <property type="match status" value="1"/>
</dbReference>
<reference evidence="2 3" key="1">
    <citation type="journal article" date="2019" name="Microbiome">
        <title>Annotated bacterial chromosomes from frame-shift-corrected long-read metagenomic data.</title>
        <authorList>
            <person name="Arumugam K."/>
            <person name="Bagci C."/>
            <person name="Bessarab I."/>
            <person name="Beier S."/>
            <person name="Buchfink B."/>
            <person name="Gorska A."/>
            <person name="Qiu G."/>
            <person name="Huson D.H."/>
            <person name="Williams R.B.H."/>
        </authorList>
    </citation>
    <scope>NUCLEOTIDE SEQUENCE [LARGE SCALE GENOMIC DNA]</scope>
    <source>
        <strain evidence="2">SSA1</strain>
    </source>
</reference>
<dbReference type="InterPro" id="IPR027417">
    <property type="entry name" value="P-loop_NTPase"/>
</dbReference>
<dbReference type="GO" id="GO:0005524">
    <property type="term" value="F:ATP binding"/>
    <property type="evidence" value="ECO:0007669"/>
    <property type="project" value="InterPro"/>
</dbReference>
<proteinExistence type="predicted"/>
<name>A0A7D5S923_9PROT</name>
<dbReference type="SUPFAM" id="SSF52540">
    <property type="entry name" value="P-loop containing nucleoside triphosphate hydrolases"/>
    <property type="match status" value="1"/>
</dbReference>
<dbReference type="InterPro" id="IPR003959">
    <property type="entry name" value="ATPase_AAA_core"/>
</dbReference>
<dbReference type="PANTHER" id="PTHR43581">
    <property type="entry name" value="ATP/GTP PHOSPHATASE"/>
    <property type="match status" value="1"/>
</dbReference>
<dbReference type="AlphaFoldDB" id="A0A7D5S923"/>
<dbReference type="InterPro" id="IPR051396">
    <property type="entry name" value="Bact_Antivir_Def_Nuclease"/>
</dbReference>
<gene>
    <name evidence="2" type="ORF">HWD57_05395</name>
</gene>
<accession>A0A7D5S923</accession>
<dbReference type="KEGG" id="acog:HWD57_05395"/>
<feature type="domain" description="ATPase AAA-type core" evidence="1">
    <location>
        <begin position="27"/>
        <end position="322"/>
    </location>
</feature>
<protein>
    <submittedName>
        <fullName evidence="2">AAA family ATPase</fullName>
    </submittedName>
</protein>
<dbReference type="EMBL" id="CP058708">
    <property type="protein sequence ID" value="QLH49280.1"/>
    <property type="molecule type" value="Genomic_DNA"/>
</dbReference>
<dbReference type="GO" id="GO:0016887">
    <property type="term" value="F:ATP hydrolysis activity"/>
    <property type="evidence" value="ECO:0007669"/>
    <property type="project" value="InterPro"/>
</dbReference>
<dbReference type="Proteomes" id="UP000509684">
    <property type="component" value="Chromosome"/>
</dbReference>
<sequence>MTQFIRRLEIRGFRALSAFDTDALGKVNLITGKNNAGKSSLLEAIRILVTGGAVKTLVDILDYREELGSSNDAERAWLPTDLAPFCNLFSGFPDLASSQHGFSISAEGALPESLSRISAQFSWFVRRTDPDRQVFSYERVAPDLFGDVDAFPALALDIAGRPRIVPLDRLLRRFLRRPEADATPFACVYLDPFSSRSTSQMAALWDAIALTDVESEVVKALQIISTDIQAVSVVGSDERGSRARTAIARSTAHSSPVPLRSFGDGVNRLFGIILSLCNARNGVLLVDEIENGLHYSVQTEIWRTIFRLASTLNVQVFATSHSWDCVRAFQQAASESPQDGALVRLTRRENRVIATQFTEQELTLVTRDQIEVR</sequence>